<gene>
    <name evidence="3" type="ORF">SCHPADRAFT_884763</name>
</gene>
<feature type="region of interest" description="Disordered" evidence="2">
    <location>
        <begin position="499"/>
        <end position="519"/>
    </location>
</feature>
<feature type="compositionally biased region" description="Low complexity" evidence="2">
    <location>
        <begin position="116"/>
        <end position="128"/>
    </location>
</feature>
<dbReference type="OrthoDB" id="3270558at2759"/>
<dbReference type="AlphaFoldDB" id="A0A0H2SAA2"/>
<feature type="region of interest" description="Disordered" evidence="2">
    <location>
        <begin position="70"/>
        <end position="163"/>
    </location>
</feature>
<feature type="region of interest" description="Disordered" evidence="2">
    <location>
        <begin position="1"/>
        <end position="36"/>
    </location>
</feature>
<organism evidence="3 4">
    <name type="scientific">Schizopora paradoxa</name>
    <dbReference type="NCBI Taxonomy" id="27342"/>
    <lineage>
        <taxon>Eukaryota</taxon>
        <taxon>Fungi</taxon>
        <taxon>Dikarya</taxon>
        <taxon>Basidiomycota</taxon>
        <taxon>Agaricomycotina</taxon>
        <taxon>Agaricomycetes</taxon>
        <taxon>Hymenochaetales</taxon>
        <taxon>Schizoporaceae</taxon>
        <taxon>Schizopora</taxon>
    </lineage>
</organism>
<feature type="compositionally biased region" description="Acidic residues" evidence="2">
    <location>
        <begin position="152"/>
        <end position="162"/>
    </location>
</feature>
<feature type="compositionally biased region" description="Low complexity" evidence="2">
    <location>
        <begin position="70"/>
        <end position="88"/>
    </location>
</feature>
<feature type="compositionally biased region" description="Pro residues" evidence="2">
    <location>
        <begin position="105"/>
        <end position="115"/>
    </location>
</feature>
<feature type="compositionally biased region" description="Polar residues" evidence="2">
    <location>
        <begin position="382"/>
        <end position="397"/>
    </location>
</feature>
<feature type="compositionally biased region" description="Basic and acidic residues" evidence="2">
    <location>
        <begin position="10"/>
        <end position="29"/>
    </location>
</feature>
<evidence type="ECO:0000313" key="4">
    <source>
        <dbReference type="Proteomes" id="UP000053477"/>
    </source>
</evidence>
<sequence>MLLARHSNPRQHDPKRREQRLEAERERGRSRTISPIALARRAALENAQRQHPDLSVNSLVALYQRASVAQQQQTSSPSPAPPLAESSSMALRREQQRQQRRAAAPRPPRPEPPVQPASGLSLSRSSFAAPPPRPAATRVSTAKTASPLWVENTDDVDQDDEPLPLPDQMQRAYAADDMHTARVIFLVLHRGLRLQFQPSSSPSTFDSDLSPYPSPKAVKQAAATIPADDSRLTAVSEEDLSKVACGGLVVDEATLKELRDAERKDREVQERRQRAIREQKEMERRHKQIEFLASGRSAKRLASPLIATQSIADPSHRVSFHEIIRSVQGPLFTERPDESIEVTFSRRTRTQVELLESLLSPPTDDDEQPSRLSRSVGAGTEAASSVGSDASMAGSTISRSNSWASTASESTAATSVCTSLASSPCQMNGLPQEKLREVPKRPMLLSMETARLLHPPQLQLGLRRVRREPALVAPVVARSDKQLKREAISLSSSPLLLNDKTSCDKTSEKAEAPRRPKLHRKVSSASRVVSAMFLDIAERVSRFQSSYVRAVQSGVHMALPLSPTRNLRLDERKHFGALSARPQGDRASLDEVMTFAPPRRTAPCRELNFPSEFNVPLATVVVVSSCASRSPSSDVEDINGEVSLYPLHASLPYPPGLGVVPHRSPLHPRSPPPTPEWRLRPVSNPALLRLKALQNVLCQRGAVWEGRASMGSIGCGREKLMGVAFEGLGGSRLAFESR</sequence>
<dbReference type="EMBL" id="KQ085882">
    <property type="protein sequence ID" value="KLO20789.1"/>
    <property type="molecule type" value="Genomic_DNA"/>
</dbReference>
<proteinExistence type="predicted"/>
<evidence type="ECO:0000313" key="3">
    <source>
        <dbReference type="EMBL" id="KLO20789.1"/>
    </source>
</evidence>
<dbReference type="Proteomes" id="UP000053477">
    <property type="component" value="Unassembled WGS sequence"/>
</dbReference>
<keyword evidence="1" id="KW-0175">Coiled coil</keyword>
<protein>
    <submittedName>
        <fullName evidence="3">Uncharacterized protein</fullName>
    </submittedName>
</protein>
<evidence type="ECO:0000256" key="2">
    <source>
        <dbReference type="SAM" id="MobiDB-lite"/>
    </source>
</evidence>
<accession>A0A0H2SAA2</accession>
<name>A0A0H2SAA2_9AGAM</name>
<reference evidence="3 4" key="1">
    <citation type="submission" date="2015-04" db="EMBL/GenBank/DDBJ databases">
        <title>Complete genome sequence of Schizopora paradoxa KUC8140, a cosmopolitan wood degrader in East Asia.</title>
        <authorList>
            <consortium name="DOE Joint Genome Institute"/>
            <person name="Min B."/>
            <person name="Park H."/>
            <person name="Jang Y."/>
            <person name="Kim J.-J."/>
            <person name="Kim K.H."/>
            <person name="Pangilinan J."/>
            <person name="Lipzen A."/>
            <person name="Riley R."/>
            <person name="Grigoriev I.V."/>
            <person name="Spatafora J.W."/>
            <person name="Choi I.-G."/>
        </authorList>
    </citation>
    <scope>NUCLEOTIDE SEQUENCE [LARGE SCALE GENOMIC DNA]</scope>
    <source>
        <strain evidence="3 4">KUC8140</strain>
    </source>
</reference>
<feature type="coiled-coil region" evidence="1">
    <location>
        <begin position="258"/>
        <end position="285"/>
    </location>
</feature>
<feature type="compositionally biased region" description="Basic and acidic residues" evidence="2">
    <location>
        <begin position="501"/>
        <end position="514"/>
    </location>
</feature>
<dbReference type="InParanoid" id="A0A0H2SAA2"/>
<evidence type="ECO:0000256" key="1">
    <source>
        <dbReference type="SAM" id="Coils"/>
    </source>
</evidence>
<feature type="region of interest" description="Disordered" evidence="2">
    <location>
        <begin position="356"/>
        <end position="404"/>
    </location>
</feature>
<keyword evidence="4" id="KW-1185">Reference proteome</keyword>